<feature type="compositionally biased region" description="Polar residues" evidence="1">
    <location>
        <begin position="41"/>
        <end position="60"/>
    </location>
</feature>
<protein>
    <submittedName>
        <fullName evidence="2">Uncharacterized protein</fullName>
    </submittedName>
</protein>
<reference evidence="2 3" key="1">
    <citation type="journal article" date="2024" name="G3 (Bethesda)">
        <title>Genome assembly of Hibiscus sabdariffa L. provides insights into metabolisms of medicinal natural products.</title>
        <authorList>
            <person name="Kim T."/>
        </authorList>
    </citation>
    <scope>NUCLEOTIDE SEQUENCE [LARGE SCALE GENOMIC DNA]</scope>
    <source>
        <strain evidence="2">TK-2024</strain>
        <tissue evidence="2">Old leaves</tissue>
    </source>
</reference>
<sequence>MELYCHAIEMEAWTLGKLVMPSFKDPGARYVCMERSLGKNPNPNNCVSRESDYSRTNSGDTAKAVNQLPPKLCWRWREPVYALQKLLMIVEGDTFLVVQLLKRPDVDHLTNLVEHLQLGRSSSSEPPPSLVPDIG</sequence>
<proteinExistence type="predicted"/>
<gene>
    <name evidence="2" type="ORF">V6N11_009171</name>
</gene>
<feature type="region of interest" description="Disordered" evidence="1">
    <location>
        <begin position="41"/>
        <end position="62"/>
    </location>
</feature>
<keyword evidence="3" id="KW-1185">Reference proteome</keyword>
<comment type="caution">
    <text evidence="2">The sequence shown here is derived from an EMBL/GenBank/DDBJ whole genome shotgun (WGS) entry which is preliminary data.</text>
</comment>
<name>A0ABR2PPU8_9ROSI</name>
<evidence type="ECO:0000256" key="1">
    <source>
        <dbReference type="SAM" id="MobiDB-lite"/>
    </source>
</evidence>
<dbReference type="Proteomes" id="UP001396334">
    <property type="component" value="Unassembled WGS sequence"/>
</dbReference>
<evidence type="ECO:0000313" key="3">
    <source>
        <dbReference type="Proteomes" id="UP001396334"/>
    </source>
</evidence>
<accession>A0ABR2PPU8</accession>
<evidence type="ECO:0000313" key="2">
    <source>
        <dbReference type="EMBL" id="KAK8990470.1"/>
    </source>
</evidence>
<organism evidence="2 3">
    <name type="scientific">Hibiscus sabdariffa</name>
    <name type="common">roselle</name>
    <dbReference type="NCBI Taxonomy" id="183260"/>
    <lineage>
        <taxon>Eukaryota</taxon>
        <taxon>Viridiplantae</taxon>
        <taxon>Streptophyta</taxon>
        <taxon>Embryophyta</taxon>
        <taxon>Tracheophyta</taxon>
        <taxon>Spermatophyta</taxon>
        <taxon>Magnoliopsida</taxon>
        <taxon>eudicotyledons</taxon>
        <taxon>Gunneridae</taxon>
        <taxon>Pentapetalae</taxon>
        <taxon>rosids</taxon>
        <taxon>malvids</taxon>
        <taxon>Malvales</taxon>
        <taxon>Malvaceae</taxon>
        <taxon>Malvoideae</taxon>
        <taxon>Hibiscus</taxon>
    </lineage>
</organism>
<dbReference type="EMBL" id="JBBPBN010000054">
    <property type="protein sequence ID" value="KAK8990470.1"/>
    <property type="molecule type" value="Genomic_DNA"/>
</dbReference>